<gene>
    <name evidence="4" type="ordered locus">Gura_1314</name>
</gene>
<dbReference type="PANTHER" id="PTHR12526">
    <property type="entry name" value="GLYCOSYLTRANSFERASE"/>
    <property type="match status" value="1"/>
</dbReference>
<dbReference type="AlphaFoldDB" id="A5GA87"/>
<dbReference type="KEGG" id="gur:Gura_1314"/>
<dbReference type="SUPFAM" id="SSF53756">
    <property type="entry name" value="UDP-Glycosyltransferase/glycogen phosphorylase"/>
    <property type="match status" value="1"/>
</dbReference>
<keyword evidence="2" id="KW-0328">Glycosyltransferase</keyword>
<evidence type="ECO:0000256" key="3">
    <source>
        <dbReference type="ARBA" id="ARBA00022679"/>
    </source>
</evidence>
<dbReference type="Proteomes" id="UP000006695">
    <property type="component" value="Chromosome"/>
</dbReference>
<dbReference type="GO" id="GO:0016757">
    <property type="term" value="F:glycosyltransferase activity"/>
    <property type="evidence" value="ECO:0007669"/>
    <property type="project" value="UniProtKB-KW"/>
</dbReference>
<name>A5GA87_GEOUR</name>
<dbReference type="EMBL" id="CP000698">
    <property type="protein sequence ID" value="ABQ25515.1"/>
    <property type="molecule type" value="Genomic_DNA"/>
</dbReference>
<dbReference type="OrthoDB" id="623300at2"/>
<evidence type="ECO:0000313" key="5">
    <source>
        <dbReference type="Proteomes" id="UP000006695"/>
    </source>
</evidence>
<dbReference type="RefSeq" id="WP_011938233.1">
    <property type="nucleotide sequence ID" value="NC_009483.1"/>
</dbReference>
<organism evidence="4 5">
    <name type="scientific">Geotalea uraniireducens (strain Rf4)</name>
    <name type="common">Geobacter uraniireducens</name>
    <dbReference type="NCBI Taxonomy" id="351605"/>
    <lineage>
        <taxon>Bacteria</taxon>
        <taxon>Pseudomonadati</taxon>
        <taxon>Thermodesulfobacteriota</taxon>
        <taxon>Desulfuromonadia</taxon>
        <taxon>Geobacterales</taxon>
        <taxon>Geobacteraceae</taxon>
        <taxon>Geotalea</taxon>
    </lineage>
</organism>
<dbReference type="Gene3D" id="3.40.50.11930">
    <property type="match status" value="1"/>
</dbReference>
<sequence length="418" mass="47182">MASRNQCDKIPVLIVGEATAPTGYSRVLRSIFSHLQSRLTINHLALRYNGDPHDYPWRLYPAHIGGDPYGFGRLPALIAQLQPAIVFILSDISYQTRYMGVLREIPGNFRVVIYSPVESGPVTCELMEKLEGVSRYVVYTRYARQEIEATLERLQKRSSTFARPLLDVIPHGVDSNIFRPLPDRDELDSKTRRMRARMLLFPGQPELHDAFIVLNANRNQPRKQIDLTMKGFAIFAAGKPANVKLYLHMGVEERGWNIIILAHSLGIADRLILTSGENCHPDLSPERLNLLYNVCDVGINTASGEGWGLVSFEHAATCAAQIVPRHTSQIELWQGSAEWAEPVTTLTNTGILNEAHIVSPESIASALERLYADADFREMMAQKAYENSRKTAYRWEIIAEQWQGLFEEEARLLKAKSQ</sequence>
<dbReference type="Gene3D" id="3.40.50.2000">
    <property type="entry name" value="Glycogen Phosphorylase B"/>
    <property type="match status" value="1"/>
</dbReference>
<evidence type="ECO:0000313" key="4">
    <source>
        <dbReference type="EMBL" id="ABQ25515.1"/>
    </source>
</evidence>
<dbReference type="CAZy" id="GT4">
    <property type="family name" value="Glycosyltransferase Family 4"/>
</dbReference>
<comment type="similarity">
    <text evidence="1">Belongs to the glycosyltransferase group 1 family. Glycosyltransferase 4 subfamily.</text>
</comment>
<evidence type="ECO:0000256" key="1">
    <source>
        <dbReference type="ARBA" id="ARBA00009481"/>
    </source>
</evidence>
<protein>
    <submittedName>
        <fullName evidence="4">Glycosyl transferase, group 1</fullName>
    </submittedName>
</protein>
<dbReference type="STRING" id="351605.Gura_1314"/>
<evidence type="ECO:0000256" key="2">
    <source>
        <dbReference type="ARBA" id="ARBA00022676"/>
    </source>
</evidence>
<proteinExistence type="inferred from homology"/>
<reference evidence="4 5" key="1">
    <citation type="submission" date="2007-05" db="EMBL/GenBank/DDBJ databases">
        <title>Complete sequence of Geobacter uraniireducens Rf4.</title>
        <authorList>
            <consortium name="US DOE Joint Genome Institute"/>
            <person name="Copeland A."/>
            <person name="Lucas S."/>
            <person name="Lapidus A."/>
            <person name="Barry K."/>
            <person name="Detter J.C."/>
            <person name="Glavina del Rio T."/>
            <person name="Hammon N."/>
            <person name="Israni S."/>
            <person name="Dalin E."/>
            <person name="Tice H."/>
            <person name="Pitluck S."/>
            <person name="Chertkov O."/>
            <person name="Brettin T."/>
            <person name="Bruce D."/>
            <person name="Han C."/>
            <person name="Schmutz J."/>
            <person name="Larimer F."/>
            <person name="Land M."/>
            <person name="Hauser L."/>
            <person name="Kyrpides N."/>
            <person name="Mikhailova N."/>
            <person name="Shelobolina E."/>
            <person name="Aklujkar M."/>
            <person name="Lovley D."/>
            <person name="Richardson P."/>
        </authorList>
    </citation>
    <scope>NUCLEOTIDE SEQUENCE [LARGE SCALE GENOMIC DNA]</scope>
    <source>
        <strain evidence="4 5">Rf4</strain>
    </source>
</reference>
<dbReference type="PANTHER" id="PTHR12526:SF640">
    <property type="entry name" value="COLANIC ACID BIOSYNTHESIS GLYCOSYLTRANSFERASE WCAL-RELATED"/>
    <property type="match status" value="1"/>
</dbReference>
<accession>A5GA87</accession>
<keyword evidence="3 4" id="KW-0808">Transferase</keyword>
<dbReference type="HOGENOM" id="CLU_656826_0_0_7"/>
<keyword evidence="5" id="KW-1185">Reference proteome</keyword>